<evidence type="ECO:0000256" key="1">
    <source>
        <dbReference type="SAM" id="MobiDB-lite"/>
    </source>
</evidence>
<evidence type="ECO:0000256" key="2">
    <source>
        <dbReference type="SAM" id="SignalP"/>
    </source>
</evidence>
<protein>
    <recommendedName>
        <fullName evidence="5">PknH-like protein</fullName>
    </recommendedName>
</protein>
<proteinExistence type="predicted"/>
<keyword evidence="2" id="KW-0732">Signal</keyword>
<feature type="region of interest" description="Disordered" evidence="1">
    <location>
        <begin position="32"/>
        <end position="72"/>
    </location>
</feature>
<evidence type="ECO:0008006" key="5">
    <source>
        <dbReference type="Google" id="ProtNLM"/>
    </source>
</evidence>
<gene>
    <name evidence="3" type="ORF">EV653_4900</name>
</gene>
<dbReference type="Proteomes" id="UP000295146">
    <property type="component" value="Unassembled WGS sequence"/>
</dbReference>
<organism evidence="3 4">
    <name type="scientific">Kribbella pratensis</name>
    <dbReference type="NCBI Taxonomy" id="2512112"/>
    <lineage>
        <taxon>Bacteria</taxon>
        <taxon>Bacillati</taxon>
        <taxon>Actinomycetota</taxon>
        <taxon>Actinomycetes</taxon>
        <taxon>Propionibacteriales</taxon>
        <taxon>Kribbellaceae</taxon>
        <taxon>Kribbella</taxon>
    </lineage>
</organism>
<comment type="caution">
    <text evidence="3">The sequence shown here is derived from an EMBL/GenBank/DDBJ whole genome shotgun (WGS) entry which is preliminary data.</text>
</comment>
<accession>A0A4R8C4P9</accession>
<feature type="signal peptide" evidence="2">
    <location>
        <begin position="1"/>
        <end position="28"/>
    </location>
</feature>
<keyword evidence="4" id="KW-1185">Reference proteome</keyword>
<dbReference type="AlphaFoldDB" id="A0A4R8C4P9"/>
<dbReference type="OrthoDB" id="3818351at2"/>
<feature type="chain" id="PRO_5020551389" description="PknH-like protein" evidence="2">
    <location>
        <begin position="29"/>
        <end position="277"/>
    </location>
</feature>
<dbReference type="PROSITE" id="PS51257">
    <property type="entry name" value="PROKAR_LIPOPROTEIN"/>
    <property type="match status" value="1"/>
</dbReference>
<evidence type="ECO:0000313" key="3">
    <source>
        <dbReference type="EMBL" id="TDW70838.1"/>
    </source>
</evidence>
<reference evidence="3 4" key="1">
    <citation type="submission" date="2019-03" db="EMBL/GenBank/DDBJ databases">
        <title>Genomic Encyclopedia of Type Strains, Phase III (KMG-III): the genomes of soil and plant-associated and newly described type strains.</title>
        <authorList>
            <person name="Whitman W."/>
        </authorList>
    </citation>
    <scope>NUCLEOTIDE SEQUENCE [LARGE SCALE GENOMIC DNA]</scope>
    <source>
        <strain evidence="3 4">VKM Ac-2573</strain>
    </source>
</reference>
<name>A0A4R8C4P9_9ACTN</name>
<dbReference type="EMBL" id="SODP01000002">
    <property type="protein sequence ID" value="TDW70838.1"/>
    <property type="molecule type" value="Genomic_DNA"/>
</dbReference>
<dbReference type="RefSeq" id="WP_134105969.1">
    <property type="nucleotide sequence ID" value="NZ_SODP01000002.1"/>
</dbReference>
<evidence type="ECO:0000313" key="4">
    <source>
        <dbReference type="Proteomes" id="UP000295146"/>
    </source>
</evidence>
<sequence>MIARKGASVVRWVAAAGCLLLVLAGCGAAEPPAAGARPPGDAASVPSATPSTTPVPSPNWTELPRTSVTPAPPARFRYRTAQLEAALPSIYGKAKLEKFGAIFPPLATARSAVDPLPPGQVSPELCRKFIQFDGTPGIKGDFVAPGTPSALTDGGAPMGPFLTGPQVFASVVELPGALGDRLLDQRLPTPAECAHIQLDGHDRASMVERPVPGFGVRARYVVTSYRVADVRSVERKLYYRTPTYVVEVRMTGNAATDATFFAFARVTRDRLAAALKG</sequence>
<feature type="compositionally biased region" description="Low complexity" evidence="1">
    <location>
        <begin position="32"/>
        <end position="54"/>
    </location>
</feature>